<keyword evidence="2" id="KW-0812">Transmembrane</keyword>
<dbReference type="EMBL" id="BAABKY010000004">
    <property type="protein sequence ID" value="GAA5079406.1"/>
    <property type="molecule type" value="Genomic_DNA"/>
</dbReference>
<feature type="compositionally biased region" description="Pro residues" evidence="1">
    <location>
        <begin position="190"/>
        <end position="204"/>
    </location>
</feature>
<evidence type="ECO:0000256" key="1">
    <source>
        <dbReference type="SAM" id="MobiDB-lite"/>
    </source>
</evidence>
<comment type="caution">
    <text evidence="3">The sequence shown here is derived from an EMBL/GenBank/DDBJ whole genome shotgun (WGS) entry which is preliminary data.</text>
</comment>
<sequence length="328" mass="34099">MSRPDHEPLSPEERALAERLARLGPHDGPSPALDAKILAAAHAAVAPKRRRRWLGLTAIPGSLTTGAGMAAALVVVVGVVWQLRPSSPTPQVPREEGDMGYVSAEILERAPPAPAPPPPPMEAAKPARALQAPGVARAPARKQEAPAAASIAHDDHYVDEAIVHAPATVAADTAATGAAAPAPYASPVFAPTPSPAFAPPPPAPVAQAAAEAEMDAREDMARRQVSAESASRDRSEAAAAASAKRAAVASESASPALDRIEVTGSSLAGVPVDEDLELPPDEWIERIRARRDDGDLDGARESLKRLREVHPRVRVPHDLRALAAPAAR</sequence>
<evidence type="ECO:0000313" key="3">
    <source>
        <dbReference type="EMBL" id="GAA5079406.1"/>
    </source>
</evidence>
<dbReference type="RefSeq" id="WP_158982018.1">
    <property type="nucleotide sequence ID" value="NZ_BAABKY010000004.1"/>
</dbReference>
<feature type="compositionally biased region" description="Basic and acidic residues" evidence="1">
    <location>
        <begin position="1"/>
        <end position="25"/>
    </location>
</feature>
<evidence type="ECO:0000256" key="2">
    <source>
        <dbReference type="SAM" id="Phobius"/>
    </source>
</evidence>
<protein>
    <submittedName>
        <fullName evidence="3">Uncharacterized protein</fullName>
    </submittedName>
</protein>
<keyword evidence="2" id="KW-1133">Transmembrane helix</keyword>
<feature type="region of interest" description="Disordered" evidence="1">
    <location>
        <begin position="182"/>
        <end position="274"/>
    </location>
</feature>
<organism evidence="3 4">
    <name type="scientific">Lysobacter panacisoli</name>
    <dbReference type="NCBI Taxonomy" id="1255263"/>
    <lineage>
        <taxon>Bacteria</taxon>
        <taxon>Pseudomonadati</taxon>
        <taxon>Pseudomonadota</taxon>
        <taxon>Gammaproteobacteria</taxon>
        <taxon>Lysobacterales</taxon>
        <taxon>Lysobacteraceae</taxon>
        <taxon>Lysobacter</taxon>
    </lineage>
</organism>
<feature type="compositionally biased region" description="Pro residues" evidence="1">
    <location>
        <begin position="111"/>
        <end position="121"/>
    </location>
</feature>
<feature type="region of interest" description="Disordered" evidence="1">
    <location>
        <begin position="111"/>
        <end position="131"/>
    </location>
</feature>
<keyword evidence="4" id="KW-1185">Reference proteome</keyword>
<accession>A0ABP9LNB8</accession>
<proteinExistence type="predicted"/>
<reference evidence="4" key="1">
    <citation type="journal article" date="2019" name="Int. J. Syst. Evol. Microbiol.">
        <title>The Global Catalogue of Microorganisms (GCM) 10K type strain sequencing project: providing services to taxonomists for standard genome sequencing and annotation.</title>
        <authorList>
            <consortium name="The Broad Institute Genomics Platform"/>
            <consortium name="The Broad Institute Genome Sequencing Center for Infectious Disease"/>
            <person name="Wu L."/>
            <person name="Ma J."/>
        </authorList>
    </citation>
    <scope>NUCLEOTIDE SEQUENCE [LARGE SCALE GENOMIC DNA]</scope>
    <source>
        <strain evidence="4">JCM 19212</strain>
    </source>
</reference>
<name>A0ABP9LNB8_9GAMM</name>
<dbReference type="Proteomes" id="UP001501083">
    <property type="component" value="Unassembled WGS sequence"/>
</dbReference>
<gene>
    <name evidence="3" type="ORF">GCM10025759_27490</name>
</gene>
<evidence type="ECO:0000313" key="4">
    <source>
        <dbReference type="Proteomes" id="UP001501083"/>
    </source>
</evidence>
<feature type="compositionally biased region" description="Low complexity" evidence="1">
    <location>
        <begin position="237"/>
        <end position="254"/>
    </location>
</feature>
<keyword evidence="2" id="KW-0472">Membrane</keyword>
<feature type="transmembrane region" description="Helical" evidence="2">
    <location>
        <begin position="58"/>
        <end position="81"/>
    </location>
</feature>
<feature type="region of interest" description="Disordered" evidence="1">
    <location>
        <begin position="1"/>
        <end position="30"/>
    </location>
</feature>